<proteinExistence type="predicted"/>
<dbReference type="SMART" id="SM00347">
    <property type="entry name" value="HTH_MARR"/>
    <property type="match status" value="1"/>
</dbReference>
<dbReference type="InterPro" id="IPR039422">
    <property type="entry name" value="MarR/SlyA-like"/>
</dbReference>
<dbReference type="InterPro" id="IPR023187">
    <property type="entry name" value="Tscrpt_reg_MarR-type_CS"/>
</dbReference>
<name>A0A9D2KZ89_9FIRM</name>
<protein>
    <submittedName>
        <fullName evidence="5">MarR family winged helix-turn-helix transcriptional regulator</fullName>
    </submittedName>
</protein>
<dbReference type="InterPro" id="IPR022689">
    <property type="entry name" value="Iron_dep_repressor"/>
</dbReference>
<keyword evidence="3" id="KW-0804">Transcription</keyword>
<sequence length="145" mass="16356">MTTTALKQLLDSCFVAKRVIETLPELPPGMKPRHIHVLDAVHTLQEQNGSCRVSDVSVRLNVTLPSVTKLVQELESRGLLEKRADSRDGRVILLVLTLEGETCFRRYVRDMHASWSAALSDISDEQVKETVHILNRLLETMPDQV</sequence>
<feature type="domain" description="HTH marR-type" evidence="4">
    <location>
        <begin position="1"/>
        <end position="139"/>
    </location>
</feature>
<organism evidence="5 6">
    <name type="scientific">Candidatus Eisenbergiella merdipullorum</name>
    <dbReference type="NCBI Taxonomy" id="2838553"/>
    <lineage>
        <taxon>Bacteria</taxon>
        <taxon>Bacillati</taxon>
        <taxon>Bacillota</taxon>
        <taxon>Clostridia</taxon>
        <taxon>Lachnospirales</taxon>
        <taxon>Lachnospiraceae</taxon>
        <taxon>Eisenbergiella</taxon>
    </lineage>
</organism>
<evidence type="ECO:0000256" key="3">
    <source>
        <dbReference type="ARBA" id="ARBA00023163"/>
    </source>
</evidence>
<dbReference type="GO" id="GO:0006950">
    <property type="term" value="P:response to stress"/>
    <property type="evidence" value="ECO:0007669"/>
    <property type="project" value="TreeGrafter"/>
</dbReference>
<dbReference type="InterPro" id="IPR000835">
    <property type="entry name" value="HTH_MarR-typ"/>
</dbReference>
<dbReference type="Gene3D" id="1.10.10.10">
    <property type="entry name" value="Winged helix-like DNA-binding domain superfamily/Winged helix DNA-binding domain"/>
    <property type="match status" value="1"/>
</dbReference>
<dbReference type="Pfam" id="PF12802">
    <property type="entry name" value="MarR_2"/>
    <property type="match status" value="1"/>
</dbReference>
<dbReference type="AlphaFoldDB" id="A0A9D2KZ89"/>
<gene>
    <name evidence="5" type="ORF">H9717_02935</name>
</gene>
<dbReference type="InterPro" id="IPR036388">
    <property type="entry name" value="WH-like_DNA-bd_sf"/>
</dbReference>
<dbReference type="GO" id="GO:0003677">
    <property type="term" value="F:DNA binding"/>
    <property type="evidence" value="ECO:0007669"/>
    <property type="project" value="UniProtKB-KW"/>
</dbReference>
<dbReference type="PRINTS" id="PR00598">
    <property type="entry name" value="HTHMARR"/>
</dbReference>
<dbReference type="GO" id="GO:0046914">
    <property type="term" value="F:transition metal ion binding"/>
    <property type="evidence" value="ECO:0007669"/>
    <property type="project" value="InterPro"/>
</dbReference>
<dbReference type="PROSITE" id="PS50995">
    <property type="entry name" value="HTH_MARR_2"/>
    <property type="match status" value="1"/>
</dbReference>
<evidence type="ECO:0000313" key="6">
    <source>
        <dbReference type="Proteomes" id="UP000886858"/>
    </source>
</evidence>
<evidence type="ECO:0000256" key="1">
    <source>
        <dbReference type="ARBA" id="ARBA00023015"/>
    </source>
</evidence>
<dbReference type="GO" id="GO:0003700">
    <property type="term" value="F:DNA-binding transcription factor activity"/>
    <property type="evidence" value="ECO:0007669"/>
    <property type="project" value="InterPro"/>
</dbReference>
<reference evidence="5" key="1">
    <citation type="journal article" date="2021" name="PeerJ">
        <title>Extensive microbial diversity within the chicken gut microbiome revealed by metagenomics and culture.</title>
        <authorList>
            <person name="Gilroy R."/>
            <person name="Ravi A."/>
            <person name="Getino M."/>
            <person name="Pursley I."/>
            <person name="Horton D.L."/>
            <person name="Alikhan N.F."/>
            <person name="Baker D."/>
            <person name="Gharbi K."/>
            <person name="Hall N."/>
            <person name="Watson M."/>
            <person name="Adriaenssens E.M."/>
            <person name="Foster-Nyarko E."/>
            <person name="Jarju S."/>
            <person name="Secka A."/>
            <person name="Antonio M."/>
            <person name="Oren A."/>
            <person name="Chaudhuri R.R."/>
            <person name="La Ragione R."/>
            <person name="Hildebrand F."/>
            <person name="Pallen M.J."/>
        </authorList>
    </citation>
    <scope>NUCLEOTIDE SEQUENCE</scope>
    <source>
        <strain evidence="5">CHK179-7159</strain>
    </source>
</reference>
<dbReference type="PANTHER" id="PTHR33164">
    <property type="entry name" value="TRANSCRIPTIONAL REGULATOR, MARR FAMILY"/>
    <property type="match status" value="1"/>
</dbReference>
<dbReference type="EMBL" id="DWYY01000035">
    <property type="protein sequence ID" value="HJA92069.1"/>
    <property type="molecule type" value="Genomic_DNA"/>
</dbReference>
<reference evidence="5" key="2">
    <citation type="submission" date="2021-04" db="EMBL/GenBank/DDBJ databases">
        <authorList>
            <person name="Gilroy R."/>
        </authorList>
    </citation>
    <scope>NUCLEOTIDE SEQUENCE</scope>
    <source>
        <strain evidence="5">CHK179-7159</strain>
    </source>
</reference>
<dbReference type="InterPro" id="IPR036390">
    <property type="entry name" value="WH_DNA-bd_sf"/>
</dbReference>
<dbReference type="SMART" id="SM00529">
    <property type="entry name" value="HTH_DTXR"/>
    <property type="match status" value="1"/>
</dbReference>
<comment type="caution">
    <text evidence="5">The sequence shown here is derived from an EMBL/GenBank/DDBJ whole genome shotgun (WGS) entry which is preliminary data.</text>
</comment>
<accession>A0A9D2KZ89</accession>
<dbReference type="Proteomes" id="UP000886858">
    <property type="component" value="Unassembled WGS sequence"/>
</dbReference>
<keyword evidence="1" id="KW-0805">Transcription regulation</keyword>
<keyword evidence="2" id="KW-0238">DNA-binding</keyword>
<dbReference type="PROSITE" id="PS01117">
    <property type="entry name" value="HTH_MARR_1"/>
    <property type="match status" value="1"/>
</dbReference>
<dbReference type="PANTHER" id="PTHR33164:SF43">
    <property type="entry name" value="HTH-TYPE TRANSCRIPTIONAL REPRESSOR YETL"/>
    <property type="match status" value="1"/>
</dbReference>
<evidence type="ECO:0000256" key="2">
    <source>
        <dbReference type="ARBA" id="ARBA00023125"/>
    </source>
</evidence>
<dbReference type="SUPFAM" id="SSF46785">
    <property type="entry name" value="Winged helix' DNA-binding domain"/>
    <property type="match status" value="1"/>
</dbReference>
<evidence type="ECO:0000259" key="4">
    <source>
        <dbReference type="PROSITE" id="PS50995"/>
    </source>
</evidence>
<evidence type="ECO:0000313" key="5">
    <source>
        <dbReference type="EMBL" id="HJA92069.1"/>
    </source>
</evidence>